<accession>A0A0U1P286</accession>
<dbReference type="GO" id="GO:0017116">
    <property type="term" value="F:single-stranded DNA helicase activity"/>
    <property type="evidence" value="ECO:0007669"/>
    <property type="project" value="TreeGrafter"/>
</dbReference>
<reference evidence="6" key="1">
    <citation type="submission" date="2015-05" db="EMBL/GenBank/DDBJ databases">
        <authorList>
            <person name="Urmite Genomes"/>
        </authorList>
    </citation>
    <scope>NUCLEOTIDE SEQUENCE [LARGE SCALE GENOMIC DNA]</scope>
    <source>
        <strain evidence="6">LF1</strain>
    </source>
</reference>
<evidence type="ECO:0000256" key="1">
    <source>
        <dbReference type="ARBA" id="ARBA00022741"/>
    </source>
</evidence>
<dbReference type="Pfam" id="PF14490">
    <property type="entry name" value="HHH_RecD2"/>
    <property type="match status" value="1"/>
</dbReference>
<dbReference type="InterPro" id="IPR027417">
    <property type="entry name" value="P-loop_NTPase"/>
</dbReference>
<keyword evidence="2 3" id="KW-0067">ATP-binding</keyword>
<dbReference type="GO" id="GO:0005524">
    <property type="term" value="F:ATP binding"/>
    <property type="evidence" value="ECO:0007669"/>
    <property type="project" value="UniProtKB-UniRule"/>
</dbReference>
<dbReference type="Pfam" id="PF13245">
    <property type="entry name" value="AAA_19"/>
    <property type="match status" value="1"/>
</dbReference>
<comment type="function">
    <text evidence="3">DNA-dependent ATPase and ATP-dependent 5'-3' DNA helicase. Has no activity on blunt DNA or DNA with 3'-overhangs, requires at least 10 bases of 5'-ssDNA for helicase activity.</text>
</comment>
<keyword evidence="3 5" id="KW-0347">Helicase</keyword>
<dbReference type="InterPro" id="IPR006345">
    <property type="entry name" value="RecD2"/>
</dbReference>
<dbReference type="Gene3D" id="1.10.10.2220">
    <property type="match status" value="1"/>
</dbReference>
<dbReference type="AlphaFoldDB" id="A0A0U1P286"/>
<feature type="binding site" evidence="3">
    <location>
        <begin position="367"/>
        <end position="371"/>
    </location>
    <ligand>
        <name>ATP</name>
        <dbReference type="ChEBI" id="CHEBI:30616"/>
    </ligand>
</feature>
<keyword evidence="3" id="KW-0378">Hydrolase</keyword>
<dbReference type="EMBL" id="CVRB01000004">
    <property type="protein sequence ID" value="CRK84248.1"/>
    <property type="molecule type" value="Genomic_DNA"/>
</dbReference>
<comment type="catalytic activity">
    <reaction evidence="3">
        <text>ATP + H2O = ADP + phosphate + H(+)</text>
        <dbReference type="Rhea" id="RHEA:13065"/>
        <dbReference type="ChEBI" id="CHEBI:15377"/>
        <dbReference type="ChEBI" id="CHEBI:15378"/>
        <dbReference type="ChEBI" id="CHEBI:30616"/>
        <dbReference type="ChEBI" id="CHEBI:43474"/>
        <dbReference type="ChEBI" id="CHEBI:456216"/>
        <dbReference type="EC" id="5.6.2.3"/>
    </reaction>
</comment>
<gene>
    <name evidence="3" type="primary">recD2</name>
    <name evidence="5" type="ORF">BN000_04251</name>
</gene>
<evidence type="ECO:0000313" key="5">
    <source>
        <dbReference type="EMBL" id="CRK84248.1"/>
    </source>
</evidence>
<dbReference type="GO" id="GO:0009338">
    <property type="term" value="C:exodeoxyribonuclease V complex"/>
    <property type="evidence" value="ECO:0007669"/>
    <property type="project" value="TreeGrafter"/>
</dbReference>
<feature type="domain" description="AAA+ ATPase" evidence="4">
    <location>
        <begin position="356"/>
        <end position="511"/>
    </location>
</feature>
<dbReference type="InterPro" id="IPR027785">
    <property type="entry name" value="UvrD-like_helicase_C"/>
</dbReference>
<dbReference type="PANTHER" id="PTHR43788">
    <property type="entry name" value="DNA2/NAM7 HELICASE FAMILY MEMBER"/>
    <property type="match status" value="1"/>
</dbReference>
<dbReference type="Gene3D" id="2.30.30.940">
    <property type="match status" value="1"/>
</dbReference>
<keyword evidence="3" id="KW-0238">DNA-binding</keyword>
<dbReference type="Gene3D" id="3.40.50.300">
    <property type="entry name" value="P-loop containing nucleotide triphosphate hydrolases"/>
    <property type="match status" value="2"/>
</dbReference>
<keyword evidence="1 3" id="KW-0547">Nucleotide-binding</keyword>
<dbReference type="STRING" id="1499688.BN000_04251"/>
<dbReference type="PANTHER" id="PTHR43788:SF6">
    <property type="entry name" value="DNA HELICASE B"/>
    <property type="match status" value="1"/>
</dbReference>
<sequence>MQESLDLFTDQGKFVKGRPIVTIFHNEQNLYTVLRIRVDETNHQYEDKEAVVTGYFPRIHEQETYIFFGEFKDHPKFGLQYHASHFRKDMPQSEQGVIAYLSGEMFKGIGKKTAESIVKTLGENAISKILNQPSLLDSIPKLPPDKAKMLYDTLMEHQGLEQVMIALNQYGFGPQISMRIYQAYKEKTLDMIQNNPYQLVEDIEGIGFGRADELGYQLGISGNHPDRIKAGCLYTLENECNQTGHVFVYAEDLLEQVKVLLEENKRDQIDYLDISSELIKLEEEGKIVGEEKRVYLPSLYFAEKGLVTQIKRILEQTEYEEQFPESEFLLALGDLEERLGVQYAPTQREAIQTALMSPMLILTGGPGTGKTTVIKGIVELYAELHGCSLELKDYYKKDEPFPFLLAAPTGRAAKRMSESTGLPAVTIHRLLGFNGTDGFDSDESSPLEGKIIIVDETSMLDIWLANQLFKALPEHIQVILVGDEDQLPSVGPGQVLKDLLRSQRIPTVRLTDIYRQAEGSSIIELAHDIKKGYLPANVTARQADRSFIKCSTAQVPQVVEKVALNAKSKGYSAKDIQVLAPMYRGPAGIDRLNVLLQEIFNPNPDGKRKEIAFADVKYRIGDKVLQLVNQPENNVFNGDIGEIISIIYAKENTEKQDMIYISFEGNEVTYTKQDLNQITHAYCCSVHKSQGSEFPIVILPVTRSYYRMLRRNLIYTAITRSKQSLILCGEEDALRMGVERADELSRQTSLCEKLQAVISLKPSSSKEEEIASNGLTLEEELMQVNPMIGMENVSPYDFLIND</sequence>
<dbReference type="NCBIfam" id="TIGR01448">
    <property type="entry name" value="recD_rel"/>
    <property type="match status" value="1"/>
</dbReference>
<evidence type="ECO:0000259" key="4">
    <source>
        <dbReference type="SMART" id="SM00382"/>
    </source>
</evidence>
<dbReference type="HAMAP" id="MF_01488">
    <property type="entry name" value="RecD2"/>
    <property type="match status" value="1"/>
</dbReference>
<dbReference type="OrthoDB" id="9803432at2"/>
<dbReference type="InterPro" id="IPR055446">
    <property type="entry name" value="RecD2_N_OB"/>
</dbReference>
<dbReference type="GO" id="GO:0016887">
    <property type="term" value="F:ATP hydrolysis activity"/>
    <property type="evidence" value="ECO:0007669"/>
    <property type="project" value="RHEA"/>
</dbReference>
<organism evidence="5 6">
    <name type="scientific">Neobacillus massiliamazoniensis</name>
    <dbReference type="NCBI Taxonomy" id="1499688"/>
    <lineage>
        <taxon>Bacteria</taxon>
        <taxon>Bacillati</taxon>
        <taxon>Bacillota</taxon>
        <taxon>Bacilli</taxon>
        <taxon>Bacillales</taxon>
        <taxon>Bacillaceae</taxon>
        <taxon>Neobacillus</taxon>
    </lineage>
</organism>
<keyword evidence="3" id="KW-0413">Isomerase</keyword>
<proteinExistence type="inferred from homology"/>
<dbReference type="CDD" id="cd18809">
    <property type="entry name" value="SF1_C_RecD"/>
    <property type="match status" value="1"/>
</dbReference>
<dbReference type="Pfam" id="PF13538">
    <property type="entry name" value="UvrD_C_2"/>
    <property type="match status" value="1"/>
</dbReference>
<dbReference type="RefSeq" id="WP_090638471.1">
    <property type="nucleotide sequence ID" value="NZ_CVRB01000004.1"/>
</dbReference>
<name>A0A0U1P286_9BACI</name>
<dbReference type="EC" id="5.6.2.3" evidence="3"/>
<evidence type="ECO:0000313" key="6">
    <source>
        <dbReference type="Proteomes" id="UP000199087"/>
    </source>
</evidence>
<dbReference type="Pfam" id="PF18335">
    <property type="entry name" value="SH3_13"/>
    <property type="match status" value="1"/>
</dbReference>
<dbReference type="GO" id="GO:0003677">
    <property type="term" value="F:DNA binding"/>
    <property type="evidence" value="ECO:0007669"/>
    <property type="project" value="UniProtKB-UniRule"/>
</dbReference>
<protein>
    <recommendedName>
        <fullName evidence="3">ATP-dependent RecD2 DNA helicase</fullName>
        <ecNumber evidence="3">5.6.2.3</ecNumber>
    </recommendedName>
    <alternativeName>
        <fullName evidence="3">DNA 5'-3' helicase subunit RecD2</fullName>
    </alternativeName>
</protein>
<dbReference type="InterPro" id="IPR050534">
    <property type="entry name" value="Coronavir_polyprotein_1ab"/>
</dbReference>
<dbReference type="InterPro" id="IPR029493">
    <property type="entry name" value="RecD2-like_HHH"/>
</dbReference>
<evidence type="ECO:0000256" key="2">
    <source>
        <dbReference type="ARBA" id="ARBA00022840"/>
    </source>
</evidence>
<dbReference type="SMART" id="SM00382">
    <property type="entry name" value="AAA"/>
    <property type="match status" value="1"/>
</dbReference>
<dbReference type="SUPFAM" id="SSF52540">
    <property type="entry name" value="P-loop containing nucleoside triphosphate hydrolases"/>
    <property type="match status" value="2"/>
</dbReference>
<evidence type="ECO:0000256" key="3">
    <source>
        <dbReference type="HAMAP-Rule" id="MF_01488"/>
    </source>
</evidence>
<keyword evidence="6" id="KW-1185">Reference proteome</keyword>
<dbReference type="GO" id="GO:0043139">
    <property type="term" value="F:5'-3' DNA helicase activity"/>
    <property type="evidence" value="ECO:0007669"/>
    <property type="project" value="UniProtKB-UniRule"/>
</dbReference>
<dbReference type="CDD" id="cd17933">
    <property type="entry name" value="DEXSc_RecD-like"/>
    <property type="match status" value="1"/>
</dbReference>
<dbReference type="InterPro" id="IPR041451">
    <property type="entry name" value="RecD2_SH13"/>
</dbReference>
<dbReference type="GO" id="GO:0006310">
    <property type="term" value="P:DNA recombination"/>
    <property type="evidence" value="ECO:0007669"/>
    <property type="project" value="InterPro"/>
</dbReference>
<dbReference type="Pfam" id="PF23139">
    <property type="entry name" value="OB_YrrC"/>
    <property type="match status" value="1"/>
</dbReference>
<dbReference type="InterPro" id="IPR003593">
    <property type="entry name" value="AAA+_ATPase"/>
</dbReference>
<comment type="similarity">
    <text evidence="3">Belongs to the RecD family. RecD2 subfamily.</text>
</comment>
<dbReference type="Proteomes" id="UP000199087">
    <property type="component" value="Unassembled WGS sequence"/>
</dbReference>